<protein>
    <recommendedName>
        <fullName evidence="3">Large ribosomal subunit assembly factor BipA</fullName>
        <ecNumber evidence="3">3.6.5.-</ecNumber>
    </recommendedName>
    <alternativeName>
        <fullName evidence="3">GTP-binding protein BipA</fullName>
    </alternativeName>
</protein>
<comment type="caution">
    <text evidence="5">The sequence shown here is derived from an EMBL/GenBank/DDBJ whole genome shotgun (WGS) entry which is preliminary data.</text>
</comment>
<comment type="similarity">
    <text evidence="3">Belongs to the TRAFAC class translation factor GTPase superfamily. Classic translation factor GTPase family. BipA subfamily.</text>
</comment>
<dbReference type="RefSeq" id="WP_121916765.1">
    <property type="nucleotide sequence ID" value="NZ_REFV01000004.1"/>
</dbReference>
<dbReference type="InterPro" id="IPR047041">
    <property type="entry name" value="BipA_GTP-bd_dom"/>
</dbReference>
<dbReference type="OrthoDB" id="9801591at2"/>
<dbReference type="FunFam" id="3.30.70.240:FF:000002">
    <property type="entry name" value="GTP-binding protein TypA"/>
    <property type="match status" value="1"/>
</dbReference>
<evidence type="ECO:0000313" key="6">
    <source>
        <dbReference type="Proteomes" id="UP000281985"/>
    </source>
</evidence>
<dbReference type="CDD" id="cd03691">
    <property type="entry name" value="BipA_TypA_II"/>
    <property type="match status" value="1"/>
</dbReference>
<dbReference type="Pfam" id="PF00009">
    <property type="entry name" value="GTP_EFTU"/>
    <property type="match status" value="1"/>
</dbReference>
<dbReference type="EC" id="3.6.5.-" evidence="3"/>
<sequence>MDIRNIAIIAHVDHGKTTLVDKIMYHCELFRENESKGELILDNNDLERERGITITSKNVSVMYKGTKINIIDTPGHADFGGEVERVLNMADGVCLLVDAFEGPMPQTRFVLQKALDLGLKPCVVVNKVDKENCTPEEVHEKVFDLMFELGAEEWQLDFPTVYGSAKNNWMSDDWQKPTDSIEPLLEMVMEHIPAPEIEEGSTQMLITSLDFSSFTGRIAIGRLNRGELKENMPVALVKRDGTIKKTRIKELHIFDGLGRIKVESVQAGDICAIVGLEGFEIGDTVADFENPEGLATIAIDEPTMSMLFSINDSPFFGKDGKFVTSRHIKDRLAKELEKNLALRVNDTDSADKFLVYGRGVMHLSVLIETMRREGYELQIGQPQVIIKEIDGLKCEPIEELTIDLPETVSGRAVEFVTMRKGELLSMEAKGERMIIEFMIPSRGIIGLRNQLLTATAGEAIMAHRFKEYQPLKGDIPGRINGSLVSMENGNAIPYSIDKLQDRGKFFVDPGEDIYEGQVIGENSRQDDMTVNITKTKKLSNVRSSGADDKAKIVPAIKFSLEEALEYIQKDEYVEVTPNHLRLRKVYLKEVDRKRNKIT</sequence>
<dbReference type="InterPro" id="IPR047042">
    <property type="entry name" value="BipA_II"/>
</dbReference>
<dbReference type="InterPro" id="IPR048876">
    <property type="entry name" value="BipA_C"/>
</dbReference>
<dbReference type="SUPFAM" id="SSF54980">
    <property type="entry name" value="EF-G C-terminal domain-like"/>
    <property type="match status" value="2"/>
</dbReference>
<dbReference type="GO" id="GO:0043022">
    <property type="term" value="F:ribosome binding"/>
    <property type="evidence" value="ECO:0007669"/>
    <property type="project" value="UniProtKB-UniRule"/>
</dbReference>
<dbReference type="InterPro" id="IPR035647">
    <property type="entry name" value="EFG_III/V"/>
</dbReference>
<dbReference type="Gene3D" id="3.40.50.300">
    <property type="entry name" value="P-loop containing nucleotide triphosphate hydrolases"/>
    <property type="match status" value="1"/>
</dbReference>
<dbReference type="GO" id="GO:0000027">
    <property type="term" value="P:ribosomal large subunit assembly"/>
    <property type="evidence" value="ECO:0007669"/>
    <property type="project" value="UniProtKB-UniRule"/>
</dbReference>
<dbReference type="Gene3D" id="3.30.70.870">
    <property type="entry name" value="Elongation Factor G (Translational Gtpase), domain 3"/>
    <property type="match status" value="1"/>
</dbReference>
<dbReference type="GO" id="GO:0009409">
    <property type="term" value="P:response to cold"/>
    <property type="evidence" value="ECO:0007669"/>
    <property type="project" value="UniProtKB-ARBA"/>
</dbReference>
<evidence type="ECO:0000259" key="4">
    <source>
        <dbReference type="PROSITE" id="PS51722"/>
    </source>
</evidence>
<dbReference type="InterPro" id="IPR035651">
    <property type="entry name" value="BipA_V"/>
</dbReference>
<evidence type="ECO:0000256" key="2">
    <source>
        <dbReference type="ARBA" id="ARBA00048548"/>
    </source>
</evidence>
<evidence type="ECO:0000256" key="1">
    <source>
        <dbReference type="ARBA" id="ARBA00023134"/>
    </source>
</evidence>
<dbReference type="CDD" id="cd16263">
    <property type="entry name" value="BipA_III"/>
    <property type="match status" value="1"/>
</dbReference>
<dbReference type="GO" id="GO:0005525">
    <property type="term" value="F:GTP binding"/>
    <property type="evidence" value="ECO:0007669"/>
    <property type="project" value="UniProtKB-UniRule"/>
</dbReference>
<dbReference type="InterPro" id="IPR047043">
    <property type="entry name" value="BipA_III"/>
</dbReference>
<dbReference type="GO" id="GO:0019843">
    <property type="term" value="F:rRNA binding"/>
    <property type="evidence" value="ECO:0007669"/>
    <property type="project" value="UniProtKB-KW"/>
</dbReference>
<dbReference type="Pfam" id="PF00679">
    <property type="entry name" value="EFG_C"/>
    <property type="match status" value="1"/>
</dbReference>
<keyword evidence="1 3" id="KW-0342">GTP-binding</keyword>
<dbReference type="GO" id="GO:0005829">
    <property type="term" value="C:cytosol"/>
    <property type="evidence" value="ECO:0007669"/>
    <property type="project" value="TreeGrafter"/>
</dbReference>
<dbReference type="Gene3D" id="2.40.30.10">
    <property type="entry name" value="Translation factors"/>
    <property type="match status" value="1"/>
</dbReference>
<feature type="domain" description="Tr-type G" evidence="4">
    <location>
        <begin position="1"/>
        <end position="196"/>
    </location>
</feature>
<dbReference type="Proteomes" id="UP000281985">
    <property type="component" value="Unassembled WGS sequence"/>
</dbReference>
<keyword evidence="3" id="KW-0378">Hydrolase</keyword>
<dbReference type="AlphaFoldDB" id="A0A3M0G7P2"/>
<organism evidence="5 6">
    <name type="scientific">Dokdonia sinensis</name>
    <dbReference type="NCBI Taxonomy" id="2479847"/>
    <lineage>
        <taxon>Bacteria</taxon>
        <taxon>Pseudomonadati</taxon>
        <taxon>Bacteroidota</taxon>
        <taxon>Flavobacteriia</taxon>
        <taxon>Flavobacteriales</taxon>
        <taxon>Flavobacteriaceae</taxon>
        <taxon>Dokdonia</taxon>
    </lineage>
</organism>
<feature type="binding site" evidence="3">
    <location>
        <begin position="13"/>
        <end position="18"/>
    </location>
    <ligand>
        <name>GTP</name>
        <dbReference type="ChEBI" id="CHEBI:37565"/>
    </ligand>
</feature>
<dbReference type="GO" id="GO:0010467">
    <property type="term" value="P:gene expression"/>
    <property type="evidence" value="ECO:0007669"/>
    <property type="project" value="UniProtKB-ARBA"/>
</dbReference>
<dbReference type="Gene3D" id="2.40.50.250">
    <property type="entry name" value="bipa protein"/>
    <property type="match status" value="1"/>
</dbReference>
<dbReference type="InterPro" id="IPR031157">
    <property type="entry name" value="G_TR_CS"/>
</dbReference>
<dbReference type="InterPro" id="IPR000795">
    <property type="entry name" value="T_Tr_GTP-bd_dom"/>
</dbReference>
<dbReference type="InterPro" id="IPR009000">
    <property type="entry name" value="Transl_B-barrel_sf"/>
</dbReference>
<dbReference type="CDD" id="cd03710">
    <property type="entry name" value="BipA_TypA_C"/>
    <property type="match status" value="1"/>
</dbReference>
<dbReference type="PANTHER" id="PTHR42908:SF8">
    <property type="entry name" value="TR-TYPE G DOMAIN-CONTAINING PROTEIN"/>
    <property type="match status" value="1"/>
</dbReference>
<dbReference type="InterPro" id="IPR005225">
    <property type="entry name" value="Small_GTP-bd"/>
</dbReference>
<comment type="function">
    <text evidence="3">A 50S ribosomal subunit assembly protein with GTPase activity, required for 50S subunit assembly at low temperatures, may also play a role in translation. Binds GTP and analogs. Binds the 70S ribosome between the 30S and 50S subunits, in a similar position as ribosome-bound EF-G; it contacts a number of ribosomal proteins, both rRNAs and the A-site tRNA.</text>
</comment>
<dbReference type="FunFam" id="3.30.70.870:FF:000003">
    <property type="entry name" value="GTP-binding protein TypA"/>
    <property type="match status" value="1"/>
</dbReference>
<dbReference type="PROSITE" id="PS51722">
    <property type="entry name" value="G_TR_2"/>
    <property type="match status" value="1"/>
</dbReference>
<dbReference type="InterPro" id="IPR006298">
    <property type="entry name" value="BipA"/>
</dbReference>
<dbReference type="Gene3D" id="3.30.70.240">
    <property type="match status" value="1"/>
</dbReference>
<keyword evidence="3" id="KW-0547">Nucleotide-binding</keyword>
<evidence type="ECO:0000313" key="5">
    <source>
        <dbReference type="EMBL" id="RMB61031.1"/>
    </source>
</evidence>
<evidence type="ECO:0000256" key="3">
    <source>
        <dbReference type="HAMAP-Rule" id="MF_00849"/>
    </source>
</evidence>
<feature type="binding site" evidence="3">
    <location>
        <begin position="126"/>
        <end position="129"/>
    </location>
    <ligand>
        <name>GTP</name>
        <dbReference type="ChEBI" id="CHEBI:37565"/>
    </ligand>
</feature>
<dbReference type="EMBL" id="REFV01000004">
    <property type="protein sequence ID" value="RMB61031.1"/>
    <property type="molecule type" value="Genomic_DNA"/>
</dbReference>
<dbReference type="Pfam" id="PF03144">
    <property type="entry name" value="GTP_EFTU_D2"/>
    <property type="match status" value="1"/>
</dbReference>
<reference evidence="5 6" key="1">
    <citation type="submission" date="2018-10" db="EMBL/GenBank/DDBJ databases">
        <title>Dokdonia luteus sp. nov., isolated from sea water.</title>
        <authorList>
            <person name="Zhou L.Y."/>
            <person name="Du Z.J."/>
        </authorList>
    </citation>
    <scope>NUCLEOTIDE SEQUENCE [LARGE SCALE GENOMIC DNA]</scope>
    <source>
        <strain evidence="5 6">SH27</strain>
    </source>
</reference>
<dbReference type="FunFam" id="2.40.30.10:FF:000016">
    <property type="entry name" value="GTP-binding protein TypA"/>
    <property type="match status" value="1"/>
</dbReference>
<dbReference type="PRINTS" id="PR00315">
    <property type="entry name" value="ELONGATNFCT"/>
</dbReference>
<accession>A0A3M0G7P2</accession>
<dbReference type="NCBIfam" id="TIGR00231">
    <property type="entry name" value="small_GTP"/>
    <property type="match status" value="1"/>
</dbReference>
<keyword evidence="6" id="KW-1185">Reference proteome</keyword>
<dbReference type="HAMAP" id="MF_00849">
    <property type="entry name" value="BipA"/>
    <property type="match status" value="1"/>
</dbReference>
<gene>
    <name evidence="5" type="primary">typA</name>
    <name evidence="3" type="synonym">bipA</name>
    <name evidence="5" type="ORF">EAX61_06015</name>
</gene>
<keyword evidence="3" id="KW-0694">RNA-binding</keyword>
<comment type="catalytic activity">
    <reaction evidence="2 3">
        <text>GTP + H2O = GDP + phosphate + H(+)</text>
        <dbReference type="Rhea" id="RHEA:19669"/>
        <dbReference type="ChEBI" id="CHEBI:15377"/>
        <dbReference type="ChEBI" id="CHEBI:15378"/>
        <dbReference type="ChEBI" id="CHEBI:37565"/>
        <dbReference type="ChEBI" id="CHEBI:43474"/>
        <dbReference type="ChEBI" id="CHEBI:58189"/>
    </reaction>
</comment>
<keyword evidence="3" id="KW-0963">Cytoplasm</keyword>
<proteinExistence type="inferred from homology"/>
<name>A0A3M0G7P2_9FLAO</name>
<dbReference type="SMART" id="SM00838">
    <property type="entry name" value="EFG_C"/>
    <property type="match status" value="1"/>
</dbReference>
<dbReference type="InterPro" id="IPR004161">
    <property type="entry name" value="EFTu-like_2"/>
</dbReference>
<dbReference type="NCBIfam" id="TIGR01394">
    <property type="entry name" value="TypA_BipA"/>
    <property type="match status" value="1"/>
</dbReference>
<comment type="subcellular location">
    <subcellularLocation>
        <location evidence="3">Cytoplasm</location>
    </subcellularLocation>
    <text evidence="3">Binds to ribosomes.</text>
</comment>
<keyword evidence="3" id="KW-0690">Ribosome biogenesis</keyword>
<keyword evidence="3" id="KW-0699">rRNA-binding</keyword>
<comment type="subunit">
    <text evidence="3">Monomer.</text>
</comment>
<dbReference type="FunFam" id="2.40.50.250:FF:000001">
    <property type="entry name" value="GTP-binding protein TypA"/>
    <property type="match status" value="1"/>
</dbReference>
<dbReference type="InterPro" id="IPR042116">
    <property type="entry name" value="TypA/BipA_C"/>
</dbReference>
<dbReference type="CDD" id="cd01891">
    <property type="entry name" value="TypA_BipA"/>
    <property type="match status" value="1"/>
</dbReference>
<dbReference type="PROSITE" id="PS00301">
    <property type="entry name" value="G_TR_1"/>
    <property type="match status" value="1"/>
</dbReference>
<keyword evidence="3" id="KW-0820">tRNA-binding</keyword>
<dbReference type="GO" id="GO:0000049">
    <property type="term" value="F:tRNA binding"/>
    <property type="evidence" value="ECO:0007669"/>
    <property type="project" value="UniProtKB-KW"/>
</dbReference>
<dbReference type="InterPro" id="IPR027417">
    <property type="entry name" value="P-loop_NTPase"/>
</dbReference>
<dbReference type="SUPFAM" id="SSF52540">
    <property type="entry name" value="P-loop containing nucleoside triphosphate hydrolases"/>
    <property type="match status" value="1"/>
</dbReference>
<dbReference type="PANTHER" id="PTHR42908">
    <property type="entry name" value="TRANSLATION ELONGATION FACTOR-RELATED"/>
    <property type="match status" value="1"/>
</dbReference>
<dbReference type="FunFam" id="3.40.50.300:FF:000055">
    <property type="entry name" value="GTP-binding protein TypA"/>
    <property type="match status" value="1"/>
</dbReference>
<dbReference type="GO" id="GO:0003924">
    <property type="term" value="F:GTPase activity"/>
    <property type="evidence" value="ECO:0007669"/>
    <property type="project" value="UniProtKB-UniRule"/>
</dbReference>
<dbReference type="SUPFAM" id="SSF50447">
    <property type="entry name" value="Translation proteins"/>
    <property type="match status" value="1"/>
</dbReference>
<dbReference type="InterPro" id="IPR000640">
    <property type="entry name" value="EFG_V-like"/>
</dbReference>
<dbReference type="Pfam" id="PF21018">
    <property type="entry name" value="BipA_C"/>
    <property type="match status" value="1"/>
</dbReference>
<dbReference type="GO" id="GO:1990904">
    <property type="term" value="C:ribonucleoprotein complex"/>
    <property type="evidence" value="ECO:0007669"/>
    <property type="project" value="TreeGrafter"/>
</dbReference>